<dbReference type="Proteomes" id="UP000478052">
    <property type="component" value="Unassembled WGS sequence"/>
</dbReference>
<reference evidence="1 2" key="1">
    <citation type="submission" date="2019-08" db="EMBL/GenBank/DDBJ databases">
        <title>Whole genome of Aphis craccivora.</title>
        <authorList>
            <person name="Voronova N.V."/>
            <person name="Shulinski R.S."/>
            <person name="Bandarenka Y.V."/>
            <person name="Zhorov D.G."/>
            <person name="Warner D."/>
        </authorList>
    </citation>
    <scope>NUCLEOTIDE SEQUENCE [LARGE SCALE GENOMIC DNA]</scope>
    <source>
        <strain evidence="1">180601</strain>
        <tissue evidence="1">Whole Body</tissue>
    </source>
</reference>
<dbReference type="AlphaFoldDB" id="A0A6G0ZDJ2"/>
<evidence type="ECO:0000313" key="2">
    <source>
        <dbReference type="Proteomes" id="UP000478052"/>
    </source>
</evidence>
<dbReference type="EMBL" id="VUJU01000705">
    <property type="protein sequence ID" value="KAF0768778.1"/>
    <property type="molecule type" value="Genomic_DNA"/>
</dbReference>
<evidence type="ECO:0000313" key="1">
    <source>
        <dbReference type="EMBL" id="KAF0768778.1"/>
    </source>
</evidence>
<proteinExistence type="predicted"/>
<sequence>DAGAGFIIIRSKSAAAHIPRDSASLLCNPCYVWGCEKPQKDIFVPHLPYTQPHRTNCPNGSYFLELFGTHRAHFTYATDREGYSIILYRHR</sequence>
<name>A0A6G0ZDJ2_APHCR</name>
<gene>
    <name evidence="1" type="ORF">FWK35_00031012</name>
</gene>
<comment type="caution">
    <text evidence="1">The sequence shown here is derived from an EMBL/GenBank/DDBJ whole genome shotgun (WGS) entry which is preliminary data.</text>
</comment>
<organism evidence="1 2">
    <name type="scientific">Aphis craccivora</name>
    <name type="common">Cowpea aphid</name>
    <dbReference type="NCBI Taxonomy" id="307492"/>
    <lineage>
        <taxon>Eukaryota</taxon>
        <taxon>Metazoa</taxon>
        <taxon>Ecdysozoa</taxon>
        <taxon>Arthropoda</taxon>
        <taxon>Hexapoda</taxon>
        <taxon>Insecta</taxon>
        <taxon>Pterygota</taxon>
        <taxon>Neoptera</taxon>
        <taxon>Paraneoptera</taxon>
        <taxon>Hemiptera</taxon>
        <taxon>Sternorrhyncha</taxon>
        <taxon>Aphidomorpha</taxon>
        <taxon>Aphidoidea</taxon>
        <taxon>Aphididae</taxon>
        <taxon>Aphidini</taxon>
        <taxon>Aphis</taxon>
        <taxon>Aphis</taxon>
    </lineage>
</organism>
<dbReference type="OrthoDB" id="10459047at2759"/>
<feature type="non-terminal residue" evidence="1">
    <location>
        <position position="1"/>
    </location>
</feature>
<keyword evidence="2" id="KW-1185">Reference proteome</keyword>
<accession>A0A6G0ZDJ2</accession>
<protein>
    <submittedName>
        <fullName evidence="1">Uncharacterized protein</fullName>
    </submittedName>
</protein>